<reference evidence="4" key="1">
    <citation type="submission" date="2021-02" db="EMBL/GenBank/DDBJ databases">
        <authorList>
            <person name="Nowell W R."/>
        </authorList>
    </citation>
    <scope>NUCLEOTIDE SEQUENCE</scope>
</reference>
<accession>A0A815K7P3</accession>
<dbReference type="Gene3D" id="1.25.40.20">
    <property type="entry name" value="Ankyrin repeat-containing domain"/>
    <property type="match status" value="1"/>
</dbReference>
<evidence type="ECO:0000256" key="1">
    <source>
        <dbReference type="ARBA" id="ARBA00022737"/>
    </source>
</evidence>
<dbReference type="InterPro" id="IPR002110">
    <property type="entry name" value="Ankyrin_rpt"/>
</dbReference>
<comment type="caution">
    <text evidence="4">The sequence shown here is derived from an EMBL/GenBank/DDBJ whole genome shotgun (WGS) entry which is preliminary data.</text>
</comment>
<dbReference type="GO" id="GO:0071356">
    <property type="term" value="P:cellular response to tumor necrosis factor"/>
    <property type="evidence" value="ECO:0007669"/>
    <property type="project" value="TreeGrafter"/>
</dbReference>
<feature type="region of interest" description="Disordered" evidence="3">
    <location>
        <begin position="1"/>
        <end position="37"/>
    </location>
</feature>
<dbReference type="SUPFAM" id="SSF48403">
    <property type="entry name" value="Ankyrin repeat"/>
    <property type="match status" value="1"/>
</dbReference>
<dbReference type="InterPro" id="IPR051070">
    <property type="entry name" value="NF-kappa-B_inhibitor"/>
</dbReference>
<dbReference type="EMBL" id="CAJNOQ010017038">
    <property type="protein sequence ID" value="CAF1391966.1"/>
    <property type="molecule type" value="Genomic_DNA"/>
</dbReference>
<dbReference type="SMART" id="SM00248">
    <property type="entry name" value="ANK"/>
    <property type="match status" value="2"/>
</dbReference>
<proteinExistence type="predicted"/>
<protein>
    <submittedName>
        <fullName evidence="4">Uncharacterized protein</fullName>
    </submittedName>
</protein>
<sequence length="191" mass="21612">MSEQSEQPKLVEQNETTTSKQHRSSHPLLSKGHEEENEIKTLEDASIDFINQLAIDEKRELNTKTCSSVPLEKQSNKKQLLYMDVQYNLAYVWIRLFLMRGVDPCVQDTSGLTAAHYACERDDVEMLKALTLPFHANVKALPDNMDNDGDTCLHYTVVNNDLELSKYLIQVCGANVNGGNEQCPSPLDIQR</sequence>
<gene>
    <name evidence="4" type="ORF">GPM918_LOCUS32841</name>
    <name evidence="5" type="ORF">SRO942_LOCUS33514</name>
</gene>
<keyword evidence="2" id="KW-0040">ANK repeat</keyword>
<dbReference type="PANTHER" id="PTHR46680">
    <property type="entry name" value="NF-KAPPA-B INHIBITOR ALPHA"/>
    <property type="match status" value="1"/>
</dbReference>
<dbReference type="GO" id="GO:0005829">
    <property type="term" value="C:cytosol"/>
    <property type="evidence" value="ECO:0007669"/>
    <property type="project" value="TreeGrafter"/>
</dbReference>
<dbReference type="Proteomes" id="UP000681722">
    <property type="component" value="Unassembled WGS sequence"/>
</dbReference>
<evidence type="ECO:0000313" key="4">
    <source>
        <dbReference type="EMBL" id="CAF1391966.1"/>
    </source>
</evidence>
<dbReference type="InterPro" id="IPR036770">
    <property type="entry name" value="Ankyrin_rpt-contain_sf"/>
</dbReference>
<evidence type="ECO:0000313" key="6">
    <source>
        <dbReference type="Proteomes" id="UP000663829"/>
    </source>
</evidence>
<keyword evidence="6" id="KW-1185">Reference proteome</keyword>
<feature type="compositionally biased region" description="Polar residues" evidence="3">
    <location>
        <begin position="1"/>
        <end position="19"/>
    </location>
</feature>
<dbReference type="PANTHER" id="PTHR46680:SF3">
    <property type="entry name" value="NF-KAPPA-B INHIBITOR CACTUS"/>
    <property type="match status" value="1"/>
</dbReference>
<dbReference type="GO" id="GO:0051059">
    <property type="term" value="F:NF-kappaB binding"/>
    <property type="evidence" value="ECO:0007669"/>
    <property type="project" value="TreeGrafter"/>
</dbReference>
<evidence type="ECO:0000256" key="2">
    <source>
        <dbReference type="ARBA" id="ARBA00023043"/>
    </source>
</evidence>
<dbReference type="EMBL" id="CAJOBC010082446">
    <property type="protein sequence ID" value="CAF4286486.1"/>
    <property type="molecule type" value="Genomic_DNA"/>
</dbReference>
<name>A0A815K7P3_9BILA</name>
<keyword evidence="1" id="KW-0677">Repeat</keyword>
<dbReference type="AlphaFoldDB" id="A0A815K7P3"/>
<organism evidence="4 6">
    <name type="scientific">Didymodactylos carnosus</name>
    <dbReference type="NCBI Taxonomy" id="1234261"/>
    <lineage>
        <taxon>Eukaryota</taxon>
        <taxon>Metazoa</taxon>
        <taxon>Spiralia</taxon>
        <taxon>Gnathifera</taxon>
        <taxon>Rotifera</taxon>
        <taxon>Eurotatoria</taxon>
        <taxon>Bdelloidea</taxon>
        <taxon>Philodinida</taxon>
        <taxon>Philodinidae</taxon>
        <taxon>Didymodactylos</taxon>
    </lineage>
</organism>
<dbReference type="Proteomes" id="UP000663829">
    <property type="component" value="Unassembled WGS sequence"/>
</dbReference>
<evidence type="ECO:0000313" key="5">
    <source>
        <dbReference type="EMBL" id="CAF4286486.1"/>
    </source>
</evidence>
<evidence type="ECO:0000256" key="3">
    <source>
        <dbReference type="SAM" id="MobiDB-lite"/>
    </source>
</evidence>
<dbReference type="Pfam" id="PF12796">
    <property type="entry name" value="Ank_2"/>
    <property type="match status" value="1"/>
</dbReference>
<dbReference type="OrthoDB" id="10254927at2759"/>